<keyword evidence="11" id="KW-1185">Reference proteome</keyword>
<keyword evidence="8 9" id="KW-0472">Membrane</keyword>
<feature type="transmembrane region" description="Helical" evidence="9">
    <location>
        <begin position="121"/>
        <end position="140"/>
    </location>
</feature>
<feature type="transmembrane region" description="Helical" evidence="9">
    <location>
        <begin position="149"/>
        <end position="170"/>
    </location>
</feature>
<keyword evidence="7 9" id="KW-1133">Transmembrane helix</keyword>
<dbReference type="GO" id="GO:0006744">
    <property type="term" value="P:ubiquinone biosynthetic process"/>
    <property type="evidence" value="ECO:0007669"/>
    <property type="project" value="TreeGrafter"/>
</dbReference>
<comment type="cofactor">
    <cofactor evidence="1">
        <name>Mg(2+)</name>
        <dbReference type="ChEBI" id="CHEBI:18420"/>
    </cofactor>
</comment>
<dbReference type="EMBL" id="MU157945">
    <property type="protein sequence ID" value="KAF9522455.1"/>
    <property type="molecule type" value="Genomic_DNA"/>
</dbReference>
<comment type="subcellular location">
    <subcellularLocation>
        <location evidence="2">Membrane</location>
        <topology evidence="2">Multi-pass membrane protein</topology>
    </subcellularLocation>
</comment>
<feature type="transmembrane region" description="Helical" evidence="9">
    <location>
        <begin position="278"/>
        <end position="296"/>
    </location>
</feature>
<dbReference type="GO" id="GO:0016765">
    <property type="term" value="F:transferase activity, transferring alkyl or aryl (other than methyl) groups"/>
    <property type="evidence" value="ECO:0007669"/>
    <property type="project" value="InterPro"/>
</dbReference>
<dbReference type="GO" id="GO:0005886">
    <property type="term" value="C:plasma membrane"/>
    <property type="evidence" value="ECO:0007669"/>
    <property type="project" value="TreeGrafter"/>
</dbReference>
<dbReference type="InterPro" id="IPR044878">
    <property type="entry name" value="UbiA_sf"/>
</dbReference>
<dbReference type="OrthoDB" id="18170at2759"/>
<feature type="transmembrane region" description="Helical" evidence="9">
    <location>
        <begin position="95"/>
        <end position="115"/>
    </location>
</feature>
<evidence type="ECO:0000256" key="6">
    <source>
        <dbReference type="ARBA" id="ARBA00022692"/>
    </source>
</evidence>
<dbReference type="PANTHER" id="PTHR11048">
    <property type="entry name" value="PRENYLTRANSFERASES"/>
    <property type="match status" value="1"/>
</dbReference>
<keyword evidence="5 10" id="KW-0808">Transferase</keyword>
<name>A0A9P6JIX6_9AGAR</name>
<dbReference type="Proteomes" id="UP000807306">
    <property type="component" value="Unassembled WGS sequence"/>
</dbReference>
<organism evidence="10 11">
    <name type="scientific">Crepidotus variabilis</name>
    <dbReference type="NCBI Taxonomy" id="179855"/>
    <lineage>
        <taxon>Eukaryota</taxon>
        <taxon>Fungi</taxon>
        <taxon>Dikarya</taxon>
        <taxon>Basidiomycota</taxon>
        <taxon>Agaricomycotina</taxon>
        <taxon>Agaricomycetes</taxon>
        <taxon>Agaricomycetidae</taxon>
        <taxon>Agaricales</taxon>
        <taxon>Agaricineae</taxon>
        <taxon>Crepidotaceae</taxon>
        <taxon>Crepidotus</taxon>
    </lineage>
</organism>
<comment type="pathway">
    <text evidence="3">Secondary metabolite biosynthesis.</text>
</comment>
<protein>
    <submittedName>
        <fullName evidence="10">4-hydroxybenzoate polyprenyl transferase</fullName>
    </submittedName>
</protein>
<dbReference type="InterPro" id="IPR039653">
    <property type="entry name" value="Prenyltransferase"/>
</dbReference>
<comment type="similarity">
    <text evidence="4">Belongs to the UbiA prenyltransferase family.</text>
</comment>
<dbReference type="Gene3D" id="1.20.120.1780">
    <property type="entry name" value="UbiA prenyltransferase"/>
    <property type="match status" value="1"/>
</dbReference>
<feature type="transmembrane region" description="Helical" evidence="9">
    <location>
        <begin position="34"/>
        <end position="51"/>
    </location>
</feature>
<dbReference type="InterPro" id="IPR030470">
    <property type="entry name" value="UbiA_prenylTrfase_CS"/>
</dbReference>
<feature type="transmembrane region" description="Helical" evidence="9">
    <location>
        <begin position="9"/>
        <end position="28"/>
    </location>
</feature>
<evidence type="ECO:0000256" key="3">
    <source>
        <dbReference type="ARBA" id="ARBA00005179"/>
    </source>
</evidence>
<evidence type="ECO:0000256" key="4">
    <source>
        <dbReference type="ARBA" id="ARBA00005985"/>
    </source>
</evidence>
<dbReference type="Pfam" id="PF01040">
    <property type="entry name" value="UbiA"/>
    <property type="match status" value="1"/>
</dbReference>
<dbReference type="FunFam" id="1.20.120.1780:FF:000001">
    <property type="entry name" value="4-hydroxybenzoate octaprenyltransferase"/>
    <property type="match status" value="1"/>
</dbReference>
<dbReference type="FunFam" id="1.10.357.140:FF:000008">
    <property type="entry name" value="4-hydroxybenzoate octaprenyltransferase"/>
    <property type="match status" value="1"/>
</dbReference>
<evidence type="ECO:0000256" key="5">
    <source>
        <dbReference type="ARBA" id="ARBA00022679"/>
    </source>
</evidence>
<dbReference type="PROSITE" id="PS00943">
    <property type="entry name" value="UBIA"/>
    <property type="match status" value="1"/>
</dbReference>
<sequence length="306" mass="33801">IELSRINRFAGTMILFWPFAWSLTMSALEFKIELFRYLQILAVGFAGAILLHSGGSMVIILTHSGGGCIWNDIVDCDLDAQVERTKVRPLPTGRITIPQALAFLAVHVGLIFWISQDLGSLAWWIVFSTVIPLAGLYPFMKRITYFPQIWLGVTLNAPILLPSAIFVSHISPSSKILALGGLTWTLWYDTIYACQDRQDDAKAGVKSITLLLDQRVKQGLGAFASVISFSWFMAGHLSGNGLFFLLVGAGGGSILLARDLLRTDVNNPKSCLRAFENNGFVIGPTVFVGFLADYLWKQRSMLQQLL</sequence>
<dbReference type="AlphaFoldDB" id="A0A9P6JIX6"/>
<reference evidence="10" key="1">
    <citation type="submission" date="2020-11" db="EMBL/GenBank/DDBJ databases">
        <authorList>
            <consortium name="DOE Joint Genome Institute"/>
            <person name="Ahrendt S."/>
            <person name="Riley R."/>
            <person name="Andreopoulos W."/>
            <person name="Labutti K."/>
            <person name="Pangilinan J."/>
            <person name="Ruiz-Duenas F.J."/>
            <person name="Barrasa J.M."/>
            <person name="Sanchez-Garcia M."/>
            <person name="Camarero S."/>
            <person name="Miyauchi S."/>
            <person name="Serrano A."/>
            <person name="Linde D."/>
            <person name="Babiker R."/>
            <person name="Drula E."/>
            <person name="Ayuso-Fernandez I."/>
            <person name="Pacheco R."/>
            <person name="Padilla G."/>
            <person name="Ferreira P."/>
            <person name="Barriuso J."/>
            <person name="Kellner H."/>
            <person name="Castanera R."/>
            <person name="Alfaro M."/>
            <person name="Ramirez L."/>
            <person name="Pisabarro A.G."/>
            <person name="Kuo A."/>
            <person name="Tritt A."/>
            <person name="Lipzen A."/>
            <person name="He G."/>
            <person name="Yan M."/>
            <person name="Ng V."/>
            <person name="Cullen D."/>
            <person name="Martin F."/>
            <person name="Rosso M.-N."/>
            <person name="Henrissat B."/>
            <person name="Hibbett D."/>
            <person name="Martinez A.T."/>
            <person name="Grigoriev I.V."/>
        </authorList>
    </citation>
    <scope>NUCLEOTIDE SEQUENCE</scope>
    <source>
        <strain evidence="10">CBS 506.95</strain>
    </source>
</reference>
<accession>A0A9P6JIX6</accession>
<proteinExistence type="inferred from homology"/>
<evidence type="ECO:0000256" key="7">
    <source>
        <dbReference type="ARBA" id="ARBA00022989"/>
    </source>
</evidence>
<gene>
    <name evidence="10" type="ORF">CPB83DRAFT_777070</name>
</gene>
<dbReference type="InterPro" id="IPR000537">
    <property type="entry name" value="UbiA_prenyltransferase"/>
</dbReference>
<evidence type="ECO:0000256" key="1">
    <source>
        <dbReference type="ARBA" id="ARBA00001946"/>
    </source>
</evidence>
<feature type="non-terminal residue" evidence="10">
    <location>
        <position position="1"/>
    </location>
</feature>
<dbReference type="PANTHER" id="PTHR11048:SF28">
    <property type="entry name" value="4-HYDROXYBENZOATE POLYPRENYLTRANSFERASE, MITOCHONDRIAL"/>
    <property type="match status" value="1"/>
</dbReference>
<comment type="caution">
    <text evidence="10">The sequence shown here is derived from an EMBL/GenBank/DDBJ whole genome shotgun (WGS) entry which is preliminary data.</text>
</comment>
<evidence type="ECO:0000256" key="8">
    <source>
        <dbReference type="ARBA" id="ARBA00023136"/>
    </source>
</evidence>
<feature type="transmembrane region" description="Helical" evidence="9">
    <location>
        <begin position="240"/>
        <end position="257"/>
    </location>
</feature>
<evidence type="ECO:0000313" key="11">
    <source>
        <dbReference type="Proteomes" id="UP000807306"/>
    </source>
</evidence>
<keyword evidence="6 9" id="KW-0812">Transmembrane</keyword>
<evidence type="ECO:0000256" key="9">
    <source>
        <dbReference type="SAM" id="Phobius"/>
    </source>
</evidence>
<dbReference type="CDD" id="cd13959">
    <property type="entry name" value="PT_UbiA_COQ2"/>
    <property type="match status" value="1"/>
</dbReference>
<evidence type="ECO:0000256" key="2">
    <source>
        <dbReference type="ARBA" id="ARBA00004141"/>
    </source>
</evidence>
<dbReference type="Gene3D" id="1.10.357.140">
    <property type="entry name" value="UbiA prenyltransferase"/>
    <property type="match status" value="1"/>
</dbReference>
<evidence type="ECO:0000313" key="10">
    <source>
        <dbReference type="EMBL" id="KAF9522455.1"/>
    </source>
</evidence>